<feature type="transmembrane region" description="Helical" evidence="18">
    <location>
        <begin position="62"/>
        <end position="85"/>
    </location>
</feature>
<dbReference type="InterPro" id="IPR011006">
    <property type="entry name" value="CheY-like_superfamily"/>
</dbReference>
<dbReference type="SUPFAM" id="SSF55874">
    <property type="entry name" value="ATPase domain of HSP90 chaperone/DNA topoisomerase II/histidine kinase"/>
    <property type="match status" value="1"/>
</dbReference>
<keyword evidence="4" id="KW-1003">Cell membrane</keyword>
<dbReference type="SMART" id="SM00387">
    <property type="entry name" value="HATPase_c"/>
    <property type="match status" value="1"/>
</dbReference>
<evidence type="ECO:0000256" key="18">
    <source>
        <dbReference type="SAM" id="Phobius"/>
    </source>
</evidence>
<dbReference type="InterPro" id="IPR003594">
    <property type="entry name" value="HATPase_dom"/>
</dbReference>
<dbReference type="Gene3D" id="3.30.565.10">
    <property type="entry name" value="Histidine kinase-like ATPase, C-terminal domain"/>
    <property type="match status" value="1"/>
</dbReference>
<evidence type="ECO:0000256" key="7">
    <source>
        <dbReference type="ARBA" id="ARBA00022692"/>
    </source>
</evidence>
<evidence type="ECO:0000259" key="21">
    <source>
        <dbReference type="PROSITE" id="PS50110"/>
    </source>
</evidence>
<evidence type="ECO:0000256" key="12">
    <source>
        <dbReference type="ARBA" id="ARBA00023012"/>
    </source>
</evidence>
<dbReference type="SUPFAM" id="SSF52172">
    <property type="entry name" value="CheY-like"/>
    <property type="match status" value="1"/>
</dbReference>
<evidence type="ECO:0000256" key="1">
    <source>
        <dbReference type="ARBA" id="ARBA00000085"/>
    </source>
</evidence>
<dbReference type="SMART" id="SM00448">
    <property type="entry name" value="REC"/>
    <property type="match status" value="1"/>
</dbReference>
<feature type="signal peptide" evidence="19">
    <location>
        <begin position="1"/>
        <end position="20"/>
    </location>
</feature>
<feature type="chain" id="PRO_5030545670" description="Sensory/regulatory protein RpfC" evidence="19">
    <location>
        <begin position="21"/>
        <end position="828"/>
    </location>
</feature>
<keyword evidence="5 17" id="KW-0597">Phosphoprotein</keyword>
<dbReference type="InterPro" id="IPR036641">
    <property type="entry name" value="HPT_dom_sf"/>
</dbReference>
<keyword evidence="13 18" id="KW-0472">Membrane</keyword>
<evidence type="ECO:0000256" key="3">
    <source>
        <dbReference type="ARBA" id="ARBA00012438"/>
    </source>
</evidence>
<dbReference type="CDD" id="cd16922">
    <property type="entry name" value="HATPase_EvgS-ArcB-TorS-like"/>
    <property type="match status" value="1"/>
</dbReference>
<dbReference type="Proteomes" id="UP000528964">
    <property type="component" value="Unassembled WGS sequence"/>
</dbReference>
<evidence type="ECO:0000256" key="5">
    <source>
        <dbReference type="ARBA" id="ARBA00022553"/>
    </source>
</evidence>
<evidence type="ECO:0000259" key="20">
    <source>
        <dbReference type="PROSITE" id="PS50109"/>
    </source>
</evidence>
<dbReference type="InterPro" id="IPR003661">
    <property type="entry name" value="HisK_dim/P_dom"/>
</dbReference>
<dbReference type="CDD" id="cd17546">
    <property type="entry name" value="REC_hyHK_CKI1_RcsC-like"/>
    <property type="match status" value="1"/>
</dbReference>
<evidence type="ECO:0000313" key="23">
    <source>
        <dbReference type="EMBL" id="MBB3971726.1"/>
    </source>
</evidence>
<dbReference type="PRINTS" id="PR00344">
    <property type="entry name" value="BCTRLSENSOR"/>
</dbReference>
<dbReference type="EC" id="2.7.13.3" evidence="3"/>
<accession>A0A7W6CZ30</accession>
<dbReference type="SUPFAM" id="SSF47384">
    <property type="entry name" value="Homodimeric domain of signal transducing histidine kinase"/>
    <property type="match status" value="1"/>
</dbReference>
<evidence type="ECO:0000313" key="24">
    <source>
        <dbReference type="Proteomes" id="UP000528964"/>
    </source>
</evidence>
<feature type="transmembrane region" description="Helical" evidence="18">
    <location>
        <begin position="97"/>
        <end position="119"/>
    </location>
</feature>
<keyword evidence="24" id="KW-1185">Reference proteome</keyword>
<keyword evidence="19" id="KW-0732">Signal</keyword>
<dbReference type="PROSITE" id="PS50894">
    <property type="entry name" value="HPT"/>
    <property type="match status" value="1"/>
</dbReference>
<evidence type="ECO:0000256" key="2">
    <source>
        <dbReference type="ARBA" id="ARBA00004651"/>
    </source>
</evidence>
<dbReference type="Gene3D" id="3.40.50.2300">
    <property type="match status" value="1"/>
</dbReference>
<feature type="modified residue" description="Phosphohistidine" evidence="16">
    <location>
        <position position="762"/>
    </location>
</feature>
<dbReference type="EMBL" id="JACIDR010000001">
    <property type="protein sequence ID" value="MBB3971726.1"/>
    <property type="molecule type" value="Genomic_DNA"/>
</dbReference>
<evidence type="ECO:0000256" key="16">
    <source>
        <dbReference type="PROSITE-ProRule" id="PRU00110"/>
    </source>
</evidence>
<dbReference type="FunFam" id="1.10.287.130:FF:000002">
    <property type="entry name" value="Two-component osmosensing histidine kinase"/>
    <property type="match status" value="1"/>
</dbReference>
<comment type="catalytic activity">
    <reaction evidence="1">
        <text>ATP + protein L-histidine = ADP + protein N-phospho-L-histidine.</text>
        <dbReference type="EC" id="2.7.13.3"/>
    </reaction>
</comment>
<keyword evidence="7 18" id="KW-0812">Transmembrane</keyword>
<evidence type="ECO:0000256" key="17">
    <source>
        <dbReference type="PROSITE-ProRule" id="PRU00169"/>
    </source>
</evidence>
<dbReference type="Pfam" id="PF00072">
    <property type="entry name" value="Response_reg"/>
    <property type="match status" value="1"/>
</dbReference>
<dbReference type="Pfam" id="PF00512">
    <property type="entry name" value="HisKA"/>
    <property type="match status" value="1"/>
</dbReference>
<dbReference type="Gene3D" id="1.20.120.160">
    <property type="entry name" value="HPT domain"/>
    <property type="match status" value="1"/>
</dbReference>
<feature type="domain" description="Histidine kinase" evidence="20">
    <location>
        <begin position="173"/>
        <end position="394"/>
    </location>
</feature>
<evidence type="ECO:0000256" key="15">
    <source>
        <dbReference type="ARBA" id="ARBA00068150"/>
    </source>
</evidence>
<keyword evidence="10" id="KW-0067">ATP-binding</keyword>
<feature type="transmembrane region" description="Helical" evidence="18">
    <location>
        <begin position="131"/>
        <end position="150"/>
    </location>
</feature>
<dbReference type="PANTHER" id="PTHR45339:SF1">
    <property type="entry name" value="HYBRID SIGNAL TRANSDUCTION HISTIDINE KINASE J"/>
    <property type="match status" value="1"/>
</dbReference>
<evidence type="ECO:0000256" key="19">
    <source>
        <dbReference type="SAM" id="SignalP"/>
    </source>
</evidence>
<organism evidence="23 24">
    <name type="scientific">Hansschlegelia beijingensis</name>
    <dbReference type="NCBI Taxonomy" id="1133344"/>
    <lineage>
        <taxon>Bacteria</taxon>
        <taxon>Pseudomonadati</taxon>
        <taxon>Pseudomonadota</taxon>
        <taxon>Alphaproteobacteria</taxon>
        <taxon>Hyphomicrobiales</taxon>
        <taxon>Methylopilaceae</taxon>
        <taxon>Hansschlegelia</taxon>
    </lineage>
</organism>
<keyword evidence="6 23" id="KW-0808">Transferase</keyword>
<evidence type="ECO:0000256" key="10">
    <source>
        <dbReference type="ARBA" id="ARBA00022840"/>
    </source>
</evidence>
<dbReference type="InterPro" id="IPR036097">
    <property type="entry name" value="HisK_dim/P_sf"/>
</dbReference>
<dbReference type="GO" id="GO:0000155">
    <property type="term" value="F:phosphorelay sensor kinase activity"/>
    <property type="evidence" value="ECO:0007669"/>
    <property type="project" value="InterPro"/>
</dbReference>
<comment type="subunit">
    <text evidence="14">At low DSF concentrations, interacts with RpfF.</text>
</comment>
<dbReference type="PROSITE" id="PS50109">
    <property type="entry name" value="HIS_KIN"/>
    <property type="match status" value="1"/>
</dbReference>
<dbReference type="InterPro" id="IPR008207">
    <property type="entry name" value="Sig_transdc_His_kin_Hpt_dom"/>
</dbReference>
<feature type="modified residue" description="4-aspartylphosphate" evidence="17">
    <location>
        <position position="598"/>
    </location>
</feature>
<dbReference type="InterPro" id="IPR004358">
    <property type="entry name" value="Sig_transdc_His_kin-like_C"/>
</dbReference>
<dbReference type="CDD" id="cd00082">
    <property type="entry name" value="HisKA"/>
    <property type="match status" value="1"/>
</dbReference>
<evidence type="ECO:0000256" key="14">
    <source>
        <dbReference type="ARBA" id="ARBA00064003"/>
    </source>
</evidence>
<dbReference type="Pfam" id="PF02518">
    <property type="entry name" value="HATPase_c"/>
    <property type="match status" value="1"/>
</dbReference>
<dbReference type="InterPro" id="IPR005467">
    <property type="entry name" value="His_kinase_dom"/>
</dbReference>
<dbReference type="PROSITE" id="PS50110">
    <property type="entry name" value="RESPONSE_REGULATORY"/>
    <property type="match status" value="1"/>
</dbReference>
<dbReference type="InterPro" id="IPR001789">
    <property type="entry name" value="Sig_transdc_resp-reg_receiver"/>
</dbReference>
<gene>
    <name evidence="23" type="ORF">GGR24_000359</name>
</gene>
<keyword evidence="8" id="KW-0547">Nucleotide-binding</keyword>
<feature type="transmembrane region" description="Helical" evidence="18">
    <location>
        <begin position="30"/>
        <end position="50"/>
    </location>
</feature>
<proteinExistence type="predicted"/>
<dbReference type="Pfam" id="PF01627">
    <property type="entry name" value="Hpt"/>
    <property type="match status" value="1"/>
</dbReference>
<comment type="subcellular location">
    <subcellularLocation>
        <location evidence="2">Cell membrane</location>
        <topology evidence="2">Multi-pass membrane protein</topology>
    </subcellularLocation>
</comment>
<dbReference type="SMART" id="SM00388">
    <property type="entry name" value="HisKA"/>
    <property type="match status" value="1"/>
</dbReference>
<name>A0A7W6CZ30_9HYPH</name>
<dbReference type="InterPro" id="IPR036890">
    <property type="entry name" value="HATPase_C_sf"/>
</dbReference>
<keyword evidence="11 18" id="KW-1133">Transmembrane helix</keyword>
<evidence type="ECO:0000256" key="4">
    <source>
        <dbReference type="ARBA" id="ARBA00022475"/>
    </source>
</evidence>
<keyword evidence="12" id="KW-0902">Two-component regulatory system</keyword>
<keyword evidence="9 23" id="KW-0418">Kinase</keyword>
<evidence type="ECO:0000256" key="9">
    <source>
        <dbReference type="ARBA" id="ARBA00022777"/>
    </source>
</evidence>
<comment type="caution">
    <text evidence="23">The sequence shown here is derived from an EMBL/GenBank/DDBJ whole genome shotgun (WGS) entry which is preliminary data.</text>
</comment>
<reference evidence="23 24" key="1">
    <citation type="submission" date="2020-08" db="EMBL/GenBank/DDBJ databases">
        <title>Genomic Encyclopedia of Type Strains, Phase IV (KMG-IV): sequencing the most valuable type-strain genomes for metagenomic binning, comparative biology and taxonomic classification.</title>
        <authorList>
            <person name="Goeker M."/>
        </authorList>
    </citation>
    <scope>NUCLEOTIDE SEQUENCE [LARGE SCALE GENOMIC DNA]</scope>
    <source>
        <strain evidence="23 24">DSM 25481</strain>
    </source>
</reference>
<evidence type="ECO:0000256" key="11">
    <source>
        <dbReference type="ARBA" id="ARBA00022989"/>
    </source>
</evidence>
<protein>
    <recommendedName>
        <fullName evidence="15">Sensory/regulatory protein RpfC</fullName>
        <ecNumber evidence="3">2.7.13.3</ecNumber>
    </recommendedName>
</protein>
<dbReference type="Gene3D" id="1.10.287.130">
    <property type="match status" value="1"/>
</dbReference>
<dbReference type="AlphaFoldDB" id="A0A7W6CZ30"/>
<dbReference type="GO" id="GO:0005886">
    <property type="term" value="C:plasma membrane"/>
    <property type="evidence" value="ECO:0007669"/>
    <property type="project" value="UniProtKB-SubCell"/>
</dbReference>
<feature type="domain" description="Response regulatory" evidence="21">
    <location>
        <begin position="549"/>
        <end position="666"/>
    </location>
</feature>
<feature type="domain" description="HPt" evidence="22">
    <location>
        <begin position="723"/>
        <end position="817"/>
    </location>
</feature>
<dbReference type="PANTHER" id="PTHR45339">
    <property type="entry name" value="HYBRID SIGNAL TRANSDUCTION HISTIDINE KINASE J"/>
    <property type="match status" value="1"/>
</dbReference>
<evidence type="ECO:0000256" key="6">
    <source>
        <dbReference type="ARBA" id="ARBA00022679"/>
    </source>
</evidence>
<evidence type="ECO:0000256" key="13">
    <source>
        <dbReference type="ARBA" id="ARBA00023136"/>
    </source>
</evidence>
<dbReference type="GO" id="GO:0005524">
    <property type="term" value="F:ATP binding"/>
    <property type="evidence" value="ECO:0007669"/>
    <property type="project" value="UniProtKB-KW"/>
</dbReference>
<sequence>MALNRLVLALLVLGYLSVQAYEESNPFTGPFEITAAYTLGAIGFLAHMLWRPGSSLPRRTIAMVFDFAGISYCLHAGGAMTAIIYPTYLWVIFGNGFRFGIPSLLGAASVGIASFAVVIATTPYWHDNLGLSLGLLFGLLVLPAYAATLIKKLQRAKLAAEEASRAKSQFLASVSHELRTPLNAVIGLTDLLDATELDPEQRDMVRTTGESGRVLLGLIDELLTFSRIEAGRMPTNIVDFDLHELLAGVRGLLTTQARTKDLRFGIHVTPRTPFRLRGESRQIRDVLLNLAGNAVKFTEQGGVAVSVDLVGGSDERPRLRFEVSDTGIGIAPEARSRIFDSFTQADETIINSYGGTGLGLAICKQLVEHQGGTIELESEPGIGSTFAFELDLAAAQDPATIPERVEAQVVALAPRPDAAAALAQALRDIGVEAAPAVDVRSAVRLLRAEPGGRRVVMVEAQPGEADAEALARAVRAADTEELVEIALIDRSLGAGLPEIDLRLLCASAAARPSSAELAAMVRAASAGSGGRLGARRVAGEVKLAERRLAILVAEDNRTNQKVITKILERAGHEVRIADNGELALDALTERQFDLVLMDVNMPVLDGIECAKLYRFASIGKARTPIVALTADATPAARERCLEAGMDACLTKPIEPDRLLAIIDEVTAGAPGHATAEAEAAAAEPLHPVDDELVANIAAHPNFRPARRAVVDKRTLSDLEDLGGKEFVGDLVGEFIGEAAGVLKALNDAVRHGEPGAFREQAHALRSGAANIGARGIYEICLSCRNFDARELAAHGAERVSRLEAEFDRVRKTLLRQFPDREERQGEGG</sequence>
<dbReference type="SUPFAM" id="SSF47226">
    <property type="entry name" value="Histidine-containing phosphotransfer domain, HPT domain"/>
    <property type="match status" value="1"/>
</dbReference>
<evidence type="ECO:0000259" key="22">
    <source>
        <dbReference type="PROSITE" id="PS50894"/>
    </source>
</evidence>
<dbReference type="FunFam" id="3.30.565.10:FF:000010">
    <property type="entry name" value="Sensor histidine kinase RcsC"/>
    <property type="match status" value="1"/>
</dbReference>
<evidence type="ECO:0000256" key="8">
    <source>
        <dbReference type="ARBA" id="ARBA00022741"/>
    </source>
</evidence>